<accession>A0A478FRV1</accession>
<protein>
    <submittedName>
        <fullName evidence="2">Uncharacterized protein</fullName>
    </submittedName>
</protein>
<dbReference type="AlphaFoldDB" id="A0A478FRV1"/>
<name>A0A478FRV1_9MOLU</name>
<feature type="transmembrane region" description="Helical" evidence="1">
    <location>
        <begin position="6"/>
        <end position="28"/>
    </location>
</feature>
<reference evidence="2 3" key="1">
    <citation type="submission" date="2019-01" db="EMBL/GenBank/DDBJ databases">
        <title>Draft genome sequences of Candidatus Mycoplasma haemohominis SWG34-3 identified from a patient with pyrexia, anemia and liver dysfunction.</title>
        <authorList>
            <person name="Sekizuka T."/>
            <person name="Hattori N."/>
            <person name="Katano H."/>
            <person name="Takuma T."/>
            <person name="Ito T."/>
            <person name="Arai N."/>
            <person name="Yanai R."/>
            <person name="Ishii S."/>
            <person name="Miura Y."/>
            <person name="Tokunaga T."/>
            <person name="Watanabe H."/>
            <person name="Nomura N."/>
            <person name="Eguchi J."/>
            <person name="Arai T."/>
            <person name="Hasegawa H."/>
            <person name="Nakamaki T."/>
            <person name="Wakita T."/>
            <person name="Niki Y."/>
            <person name="Kuroda M."/>
        </authorList>
    </citation>
    <scope>NUCLEOTIDE SEQUENCE [LARGE SCALE GENOMIC DNA]</scope>
    <source>
        <strain evidence="2">SWG34-3</strain>
    </source>
</reference>
<dbReference type="EMBL" id="BIMN01000006">
    <property type="protein sequence ID" value="GCE63927.1"/>
    <property type="molecule type" value="Genomic_DNA"/>
</dbReference>
<gene>
    <name evidence="2" type="ORF">MHSWG343_09340</name>
</gene>
<evidence type="ECO:0000313" key="2">
    <source>
        <dbReference type="EMBL" id="GCE63927.1"/>
    </source>
</evidence>
<comment type="caution">
    <text evidence="2">The sequence shown here is derived from an EMBL/GenBank/DDBJ whole genome shotgun (WGS) entry which is preliminary data.</text>
</comment>
<sequence>MSTLAYVGSAIAGTVAISLATAYALGAFDYKYENFLKYATGNGFVYIGDKGDDDSNSVKNLLEGSSSNYKENLGKKWLGMSDEILEEDVKSSSPKPPYSLESNKDKIVKFVEAWCQAISIKPTPTPDKKNWTEKEIKADKDWAAFEAVCLIKK</sequence>
<evidence type="ECO:0000256" key="1">
    <source>
        <dbReference type="SAM" id="Phobius"/>
    </source>
</evidence>
<evidence type="ECO:0000313" key="3">
    <source>
        <dbReference type="Proteomes" id="UP000324831"/>
    </source>
</evidence>
<organism evidence="2 3">
    <name type="scientific">Candidatus Mycoplasma haematohominis</name>
    <dbReference type="NCBI Taxonomy" id="1494318"/>
    <lineage>
        <taxon>Bacteria</taxon>
        <taxon>Bacillati</taxon>
        <taxon>Mycoplasmatota</taxon>
        <taxon>Mollicutes</taxon>
        <taxon>Mycoplasmataceae</taxon>
        <taxon>Mycoplasma</taxon>
    </lineage>
</organism>
<keyword evidence="1" id="KW-0472">Membrane</keyword>
<proteinExistence type="predicted"/>
<keyword evidence="1" id="KW-0812">Transmembrane</keyword>
<keyword evidence="1" id="KW-1133">Transmembrane helix</keyword>
<dbReference type="Proteomes" id="UP000324831">
    <property type="component" value="Unassembled WGS sequence"/>
</dbReference>